<protein>
    <submittedName>
        <fullName evidence="1">Uncharacterized protein</fullName>
    </submittedName>
</protein>
<evidence type="ECO:0000313" key="1">
    <source>
        <dbReference type="EMBL" id="UPK93849.1"/>
    </source>
</evidence>
<reference evidence="1" key="1">
    <citation type="submission" date="2021-11" db="EMBL/GenBank/DDBJ databases">
        <title>Fusarium solani-melongenae Genome sequencing and assembly.</title>
        <authorList>
            <person name="Xie S."/>
            <person name="Huang L."/>
            <person name="Zhang X."/>
        </authorList>
    </citation>
    <scope>NUCLEOTIDE SEQUENCE</scope>
    <source>
        <strain evidence="1">CRI 24-3</strain>
    </source>
</reference>
<keyword evidence="2" id="KW-1185">Reference proteome</keyword>
<proteinExistence type="predicted"/>
<organism evidence="1 2">
    <name type="scientific">Fusarium solani subsp. cucurbitae</name>
    <name type="common">Neocosmosporum cucurbitae</name>
    <dbReference type="NCBI Taxonomy" id="2747967"/>
    <lineage>
        <taxon>Eukaryota</taxon>
        <taxon>Fungi</taxon>
        <taxon>Dikarya</taxon>
        <taxon>Ascomycota</taxon>
        <taxon>Pezizomycotina</taxon>
        <taxon>Sordariomycetes</taxon>
        <taxon>Hypocreomycetidae</taxon>
        <taxon>Hypocreales</taxon>
        <taxon>Nectriaceae</taxon>
        <taxon>Fusarium</taxon>
        <taxon>Fusarium solani species complex</taxon>
    </lineage>
</organism>
<dbReference type="EMBL" id="CP090033">
    <property type="protein sequence ID" value="UPK93849.1"/>
    <property type="molecule type" value="Genomic_DNA"/>
</dbReference>
<gene>
    <name evidence="1" type="ORF">LCI18_004784</name>
</gene>
<evidence type="ECO:0000313" key="2">
    <source>
        <dbReference type="Proteomes" id="UP000830768"/>
    </source>
</evidence>
<dbReference type="Proteomes" id="UP000830768">
    <property type="component" value="Chromosome 4"/>
</dbReference>
<accession>A0ACD3YXZ2</accession>
<name>A0ACD3YXZ2_FUSSC</name>
<sequence length="1593" mass="176268">MATRKKLSSSTLYAIAWVAALFIERAAATAFLTERHDEPDCFNQHATGVYGTTSAAITASHLLSSLPHIMIGLLVGIGGGIPRPGRDIRLGDIVVSQPDGSNGGVVQYDLGKAKADQTWERKGALNMPPAVLLSALGKLQANHEMKDSNITSLLKNTLGKYPRMTKNHGHQGEENDRLFSPQYDHTGDSTCDACDSSREVKRPDREATNPQIHYGTVASGNTLVKQAGVRNSILQLVGEEFLCVEMEAAGLMNSFPCLVIRRICDYADSHKNDRWQRYASATASAFAVELLGCVPARQLQDTSSALEPMKSIAKVDHKMTNLRESIDSSYSKIVLDRVPTLLGAAHDSSDSWLQATCLESTRVNVLHEIHEWAEDPDSPKMFWLNGMAGTGKSTIARTVVQRLAEAGTLGGSFFFKKGETDRGSPSKLFTTLAASLSRWQPPVSRHIEHAINRNPQIFDQMPHQQFSKLILEPLYDAILRTPKPIVIVIDALDECQHHSVTSIITDIFPRARSLPHPGLKFFLTSRPELPILAGFPSLGRKSSYQDMILHNVSCDVIKKDLETYLSTTVERIRDRYNDGLSRFPQNWPGPEAIKRLVSMAIPLFIVASTVCRFLDDRRLGNPKREMDKILAVQDRAHASMLDQMYLAVLNQQFGDDHSYTPQQKSQIIDEFRFIVGSIVLLLTPLTIPALARLFHDKKGVEEFQETVEDRLEHLHSVLSVPPTTERPHSPVRVLHLSFRDFLVDHTRQDVNPFWVDEAESHRVLAHRCLRTLNASLRENICQLKHPGVLQTNIDPETVNRSLPPHVQYACLHWIDHMEQTHVDSATGDYIIDFLEIHLLHWLEALSLIGKVFESVEMMERLSRVTQNTGCSRLSKFLDDSIRFTGAHARDVALAPLQVYSSALIFVPWNSVVRTTFHAQTPNWISVQPGVKDEWSHCLQRLKSSGRVSQIALSQDSKLLAATIWDSHVSIWDVKTGAELLPLTRGGMLVFGVTFSADSSLACIRAQKHILVFKVLTGECIQRLHHDQNQICCTCVLTPDLIASGSMAGEIRIWKLGTSRLVAKLEADQNTVTTLATSADQRLLAAGTDDGRIMIWQTGSWTHLLTLWASGCGIRQLTFSSDSALIASVSGPVLITAGPLYITHGETRTVTIFEVESGQKLQELSIHNSSPDLMFRSESVMAVSRPNSLAISIWETKTGELLHELRDKRNPERLFTKLSSDSTLAISVLGRLDGIGDTVEAVEMSADNTLIAFGTKSGNIDVWQVRLDKDKCLGTSEGDPGSIKAVSPDLSLTASYHAATFTLTVRETAAGRCLHRFNSGRSPNSVVFSPNSKRVLSMGDQVLTWDIETGAELLALENPSQETFYRAAFSPTSELIAMAHPKGIQVWHISTGKCIQTIENCFQRDSTCLAFSSDSACIVAANDEGVQAWAVMTQQSLFTLRIGGWRNVSIALSTDKKLIALASDGQMVRVWQVSTGDCLGAFQVGSNSYRLSCEADDTQILTSDGLIGFNAACLRAHQVEDPPQDGEIRIGIGTIIERQWVTWHGSRLLLIPLEYKNVPATVHGSSVRLCSRSGRPIVITFNLHNLNHMYLDCV</sequence>